<dbReference type="RefSeq" id="WP_160366139.1">
    <property type="nucleotide sequence ID" value="NZ_JACEIB010000006.1"/>
</dbReference>
<organism evidence="2 3">
    <name type="scientific">Sphingomonas chungangi</name>
    <dbReference type="NCBI Taxonomy" id="2683589"/>
    <lineage>
        <taxon>Bacteria</taxon>
        <taxon>Pseudomonadati</taxon>
        <taxon>Pseudomonadota</taxon>
        <taxon>Alphaproteobacteria</taxon>
        <taxon>Sphingomonadales</taxon>
        <taxon>Sphingomonadaceae</taxon>
        <taxon>Sphingomonas</taxon>
    </lineage>
</organism>
<dbReference type="SUPFAM" id="SSF48452">
    <property type="entry name" value="TPR-like"/>
    <property type="match status" value="1"/>
</dbReference>
<keyword evidence="3" id="KW-1185">Reference proteome</keyword>
<feature type="repeat" description="TPR" evidence="1">
    <location>
        <begin position="273"/>
        <end position="306"/>
    </location>
</feature>
<evidence type="ECO:0000313" key="2">
    <source>
        <dbReference type="EMBL" id="MBA2934218.1"/>
    </source>
</evidence>
<dbReference type="EMBL" id="JACEIB010000006">
    <property type="protein sequence ID" value="MBA2934218.1"/>
    <property type="molecule type" value="Genomic_DNA"/>
</dbReference>
<keyword evidence="2" id="KW-0808">Transferase</keyword>
<dbReference type="Gene3D" id="1.25.40.10">
    <property type="entry name" value="Tetratricopeptide repeat domain"/>
    <property type="match status" value="2"/>
</dbReference>
<reference evidence="2 3" key="1">
    <citation type="submission" date="2020-07" db="EMBL/GenBank/DDBJ databases">
        <authorList>
            <person name="Sun Q."/>
        </authorList>
    </citation>
    <scope>NUCLEOTIDE SEQUENCE [LARGE SCALE GENOMIC DNA]</scope>
    <source>
        <strain evidence="2 3">CGMCC 1.13654</strain>
    </source>
</reference>
<protein>
    <submittedName>
        <fullName evidence="2">Sulfotransferase</fullName>
    </submittedName>
</protein>
<sequence>MGSIGEALAHAERLAAARPDLALLQIDEILRAAPGMPQALLIKGRAQRLSGKIEAARETLSGLMADQPRSAATALELGLVHYLMGDAAAATAAFQNATRLKPDMAEGWTALADVLRLAGDEAGADRAYLAGVRASAGDPVLMEAALALSDNRLDVAERMLRDRLKERPTDVAAIRMLAELAGRLGRYRDAASLLERAIELAPGFIAARHNYALVLHRLSRGEEALAVLDPLLAADPANPSYRNLKAAILSGIGDFEQAIAIYRDVLEAYPNQPKVWMSLGHMLKTLGRQDESIAAYRRAIALQPGLGEAWWSLANLKTIRFTDEDVAAMCAALDAPDLDGEDRFHLEFALGKAEEDAGHAEASFAHYVEGNRGRRAVIDYDAAGLTRAVARNEALYTADFFAEREGWGCPARDPIFVVSLPRSGSTLIEQILSSHSEVEGTSELPDIAALVAETGPGKVADLDREAVRALGDAYLDRTRVQRKTGRPLFIDKMPNNWAFTGFIRLILPNATIIDARRHPLGCCLSNFKQHFARGQTFTYDLADIGHYYRDYVRWMAHLDRVQPGKVHRVFYERMVEDQEAETRALLAAVGLPFEEACLRFHETERAVRTASSEQVRRPIFRDGMEQWKQFDRWLGPLKDALGPVLDAYPEVPA</sequence>
<dbReference type="SMART" id="SM00028">
    <property type="entry name" value="TPR"/>
    <property type="match status" value="5"/>
</dbReference>
<feature type="repeat" description="TPR" evidence="1">
    <location>
        <begin position="71"/>
        <end position="104"/>
    </location>
</feature>
<feature type="repeat" description="TPR" evidence="1">
    <location>
        <begin position="171"/>
        <end position="204"/>
    </location>
</feature>
<dbReference type="Gene3D" id="3.40.50.300">
    <property type="entry name" value="P-loop containing nucleotide triphosphate hydrolases"/>
    <property type="match status" value="1"/>
</dbReference>
<accession>A0A838L9N2</accession>
<keyword evidence="1" id="KW-0802">TPR repeat</keyword>
<gene>
    <name evidence="2" type="ORF">HZF05_08900</name>
</gene>
<proteinExistence type="predicted"/>
<dbReference type="InterPro" id="IPR027417">
    <property type="entry name" value="P-loop_NTPase"/>
</dbReference>
<dbReference type="SUPFAM" id="SSF52540">
    <property type="entry name" value="P-loop containing nucleoside triphosphate hydrolases"/>
    <property type="match status" value="1"/>
</dbReference>
<dbReference type="InterPro" id="IPR052943">
    <property type="entry name" value="TMTC_O-mannosyl-trnsfr"/>
</dbReference>
<dbReference type="InterPro" id="IPR019734">
    <property type="entry name" value="TPR_rpt"/>
</dbReference>
<dbReference type="Proteomes" id="UP000570166">
    <property type="component" value="Unassembled WGS sequence"/>
</dbReference>
<dbReference type="InterPro" id="IPR011990">
    <property type="entry name" value="TPR-like_helical_dom_sf"/>
</dbReference>
<dbReference type="Pfam" id="PF13469">
    <property type="entry name" value="Sulfotransfer_3"/>
    <property type="match status" value="1"/>
</dbReference>
<dbReference type="Pfam" id="PF14559">
    <property type="entry name" value="TPR_19"/>
    <property type="match status" value="1"/>
</dbReference>
<dbReference type="Pfam" id="PF13432">
    <property type="entry name" value="TPR_16"/>
    <property type="match status" value="3"/>
</dbReference>
<dbReference type="GO" id="GO:0016740">
    <property type="term" value="F:transferase activity"/>
    <property type="evidence" value="ECO:0007669"/>
    <property type="project" value="UniProtKB-KW"/>
</dbReference>
<evidence type="ECO:0000313" key="3">
    <source>
        <dbReference type="Proteomes" id="UP000570166"/>
    </source>
</evidence>
<dbReference type="PANTHER" id="PTHR44809">
    <property type="match status" value="1"/>
</dbReference>
<dbReference type="AlphaFoldDB" id="A0A838L9N2"/>
<name>A0A838L9N2_9SPHN</name>
<evidence type="ECO:0000256" key="1">
    <source>
        <dbReference type="PROSITE-ProRule" id="PRU00339"/>
    </source>
</evidence>
<dbReference type="PANTHER" id="PTHR44809:SF1">
    <property type="entry name" value="PROTEIN O-MANNOSYL-TRANSFERASE TMTC1"/>
    <property type="match status" value="1"/>
</dbReference>
<comment type="caution">
    <text evidence="2">The sequence shown here is derived from an EMBL/GenBank/DDBJ whole genome shotgun (WGS) entry which is preliminary data.</text>
</comment>
<dbReference type="PROSITE" id="PS50005">
    <property type="entry name" value="TPR"/>
    <property type="match status" value="3"/>
</dbReference>